<dbReference type="AlphaFoldDB" id="A0A813ZE41"/>
<dbReference type="EC" id="1.11.1.24" evidence="5"/>
<evidence type="ECO:0000256" key="7">
    <source>
        <dbReference type="ARBA" id="ARBA00018596"/>
    </source>
</evidence>
<evidence type="ECO:0000256" key="13">
    <source>
        <dbReference type="ARBA" id="ARBA00023284"/>
    </source>
</evidence>
<keyword evidence="8" id="KW-0575">Peroxidase</keyword>
<dbReference type="GO" id="GO:0008379">
    <property type="term" value="F:thioredoxin peroxidase activity"/>
    <property type="evidence" value="ECO:0007669"/>
    <property type="project" value="InterPro"/>
</dbReference>
<dbReference type="PANTHER" id="PTHR23061">
    <property type="entry name" value="DNA POLYMERASE 2 ALPHA 70 KDA SUBUNIT"/>
    <property type="match status" value="1"/>
</dbReference>
<dbReference type="InterPro" id="IPR037944">
    <property type="entry name" value="PRX5-like"/>
</dbReference>
<dbReference type="Gene3D" id="3.40.30.10">
    <property type="entry name" value="Glutaredoxin"/>
    <property type="match status" value="1"/>
</dbReference>
<dbReference type="InterPro" id="IPR013766">
    <property type="entry name" value="Thioredoxin_domain"/>
</dbReference>
<evidence type="ECO:0000259" key="18">
    <source>
        <dbReference type="PROSITE" id="PS51352"/>
    </source>
</evidence>
<dbReference type="InterPro" id="IPR054300">
    <property type="entry name" value="OB_DPOA2"/>
</dbReference>
<evidence type="ECO:0000256" key="16">
    <source>
        <dbReference type="ARBA" id="ARBA00049091"/>
    </source>
</evidence>
<keyword evidence="9" id="KW-0235">DNA replication</keyword>
<dbReference type="Pfam" id="PF08534">
    <property type="entry name" value="Redoxin"/>
    <property type="match status" value="1"/>
</dbReference>
<dbReference type="EMBL" id="CAJNOM010000042">
    <property type="protein sequence ID" value="CAF0896993.1"/>
    <property type="molecule type" value="Genomic_DNA"/>
</dbReference>
<dbReference type="SUPFAM" id="SSF52833">
    <property type="entry name" value="Thioredoxin-like"/>
    <property type="match status" value="1"/>
</dbReference>
<evidence type="ECO:0000256" key="5">
    <source>
        <dbReference type="ARBA" id="ARBA00013017"/>
    </source>
</evidence>
<dbReference type="GO" id="GO:0006270">
    <property type="term" value="P:DNA replication initiation"/>
    <property type="evidence" value="ECO:0007669"/>
    <property type="project" value="TreeGrafter"/>
</dbReference>
<feature type="active site" description="Cysteine sulfenic acid (-SOH) intermediate" evidence="17">
    <location>
        <position position="75"/>
    </location>
</feature>
<accession>A0A813ZE41</accession>
<comment type="function">
    <text evidence="1">Thiol-specific peroxidase that catalyzes the reduction of hydrogen peroxide and organic hydroperoxides to water and alcohols, respectively. Plays a role in cell protection against oxidative stress by detoxifying peroxides and as sensor of hydrogen peroxide-mediated signaling events.</text>
</comment>
<comment type="caution">
    <text evidence="19">The sequence shown here is derived from an EMBL/GenBank/DDBJ whole genome shotgun (WGS) entry which is preliminary data.</text>
</comment>
<comment type="similarity">
    <text evidence="3">Belongs to the DNA polymerase alpha subunit B family.</text>
</comment>
<evidence type="ECO:0000256" key="17">
    <source>
        <dbReference type="PIRSR" id="PIRSR637944-1"/>
    </source>
</evidence>
<dbReference type="Pfam" id="PF04042">
    <property type="entry name" value="DNA_pol_E_B"/>
    <property type="match status" value="1"/>
</dbReference>
<evidence type="ECO:0000256" key="14">
    <source>
        <dbReference type="ARBA" id="ARBA00031861"/>
    </source>
</evidence>
<proteinExistence type="inferred from homology"/>
<keyword evidence="10" id="KW-0049">Antioxidant</keyword>
<protein>
    <recommendedName>
        <fullName evidence="7">DNA polymerase alpha subunit B</fullName>
        <ecNumber evidence="5">1.11.1.24</ecNumber>
    </recommendedName>
    <alternativeName>
        <fullName evidence="14">Peroxiredoxin V</fullName>
    </alternativeName>
    <alternativeName>
        <fullName evidence="6">Peroxiredoxin-5, mitochondrial</fullName>
    </alternativeName>
    <alternativeName>
        <fullName evidence="15">Thioredoxin-dependent peroxiredoxin 5</fullName>
    </alternativeName>
</protein>
<comment type="catalytic activity">
    <reaction evidence="16">
        <text>a hydroperoxide + [thioredoxin]-dithiol = an alcohol + [thioredoxin]-disulfide + H2O</text>
        <dbReference type="Rhea" id="RHEA:62620"/>
        <dbReference type="Rhea" id="RHEA-COMP:10698"/>
        <dbReference type="Rhea" id="RHEA-COMP:10700"/>
        <dbReference type="ChEBI" id="CHEBI:15377"/>
        <dbReference type="ChEBI" id="CHEBI:29950"/>
        <dbReference type="ChEBI" id="CHEBI:30879"/>
        <dbReference type="ChEBI" id="CHEBI:35924"/>
        <dbReference type="ChEBI" id="CHEBI:50058"/>
        <dbReference type="EC" id="1.11.1.24"/>
    </reaction>
</comment>
<evidence type="ECO:0000256" key="4">
    <source>
        <dbReference type="ARBA" id="ARBA00010505"/>
    </source>
</evidence>
<evidence type="ECO:0000256" key="6">
    <source>
        <dbReference type="ARBA" id="ARBA00014329"/>
    </source>
</evidence>
<evidence type="ECO:0000256" key="8">
    <source>
        <dbReference type="ARBA" id="ARBA00022559"/>
    </source>
</evidence>
<sequence>MFHLQKSIQLASGVRAFHASKPLFLFGSGVIKEGATLPNHTLFENTPKNKVNTKDLFAGKKGILFGVPGAFTPGCSKTHLPGYVDSAKDFKKLGYDTIVCVTVNDPFVCEAWAKEHKADGQVRVLADPDAKFTKALGLEKDMTAALGNVRSSRYAMVVDDNKVKKLFVEPDGTGLTCSLSKNLIDSIKKGDLAKFIIMEDFDMDADDNMEQENDKSPKKKPHQPSGIAIDALAGLLDSYSSAETKNSRRSAIPIPLQQQQGSHSLSSTTIATPVRVTNITQQVSTPNVATFQARMNKEEIIVEHIGNKANNKDKTERKKIPSIQFQSLVKPYKYMYQTIYKRANGALNKQIEEFEDLFLTMINNKENEKSNIVLYPVGNAVQDEVQLVGRIVCDSAGQLNAQSITLEGSSRTSKCNRVRLDVSSLPSYSLFPGQIIFVSGIYTNDGCFHAKQLTNLPLVPHPIETKISNDISFMIAAGPFLLANGNLSAFEELLKRAEEDLSIQSLILLGPFIDERSSYVQNLQDKTYEQLFNELLEKIKSFRVKTILIPSLRDIHHDSIYPLSPFINNENKDSTIIYGCEPSILSFDDLQCAITSTDILCHLSSEEISLNQTTDRMSRLIRHLFQQKSFYPLIPPNESVSIEYDQAFEYAKIDILPHLFITSSDLRPFIKFIDSVCAINIGRLVKNQDSTMINNASGTYAKIFLNKTSDDINNGTILNDHLHIQILRL</sequence>
<dbReference type="GO" id="GO:0003677">
    <property type="term" value="F:DNA binding"/>
    <property type="evidence" value="ECO:0007669"/>
    <property type="project" value="InterPro"/>
</dbReference>
<feature type="domain" description="Thioredoxin" evidence="18">
    <location>
        <begin position="31"/>
        <end position="189"/>
    </location>
</feature>
<dbReference type="OrthoDB" id="336885at2759"/>
<dbReference type="Pfam" id="PF22062">
    <property type="entry name" value="OB_DPOA2"/>
    <property type="match status" value="1"/>
</dbReference>
<dbReference type="Proteomes" id="UP000663832">
    <property type="component" value="Unassembled WGS sequence"/>
</dbReference>
<dbReference type="PANTHER" id="PTHR23061:SF12">
    <property type="entry name" value="DNA POLYMERASE ALPHA SUBUNIT B"/>
    <property type="match status" value="1"/>
</dbReference>
<evidence type="ECO:0000313" key="19">
    <source>
        <dbReference type="EMBL" id="CAF0896993.1"/>
    </source>
</evidence>
<gene>
    <name evidence="19" type="ORF">QVE165_LOCUS9261</name>
</gene>
<dbReference type="GO" id="GO:0034599">
    <property type="term" value="P:cellular response to oxidative stress"/>
    <property type="evidence" value="ECO:0007669"/>
    <property type="project" value="InterPro"/>
</dbReference>
<dbReference type="InterPro" id="IPR007185">
    <property type="entry name" value="DNA_pol_a/d/e_bsu"/>
</dbReference>
<dbReference type="GO" id="GO:0005658">
    <property type="term" value="C:alpha DNA polymerase:primase complex"/>
    <property type="evidence" value="ECO:0007669"/>
    <property type="project" value="TreeGrafter"/>
</dbReference>
<evidence type="ECO:0000256" key="2">
    <source>
        <dbReference type="ARBA" id="ARBA00004123"/>
    </source>
</evidence>
<organism evidence="19 20">
    <name type="scientific">Adineta steineri</name>
    <dbReference type="NCBI Taxonomy" id="433720"/>
    <lineage>
        <taxon>Eukaryota</taxon>
        <taxon>Metazoa</taxon>
        <taxon>Spiralia</taxon>
        <taxon>Gnathifera</taxon>
        <taxon>Rotifera</taxon>
        <taxon>Eurotatoria</taxon>
        <taxon>Bdelloidea</taxon>
        <taxon>Adinetida</taxon>
        <taxon>Adinetidae</taxon>
        <taxon>Adineta</taxon>
    </lineage>
</organism>
<dbReference type="Gene3D" id="3.60.21.60">
    <property type="match status" value="2"/>
</dbReference>
<dbReference type="InterPro" id="IPR036249">
    <property type="entry name" value="Thioredoxin-like_sf"/>
</dbReference>
<evidence type="ECO:0000256" key="11">
    <source>
        <dbReference type="ARBA" id="ARBA00023002"/>
    </source>
</evidence>
<reference evidence="19" key="1">
    <citation type="submission" date="2021-02" db="EMBL/GenBank/DDBJ databases">
        <authorList>
            <person name="Nowell W R."/>
        </authorList>
    </citation>
    <scope>NUCLEOTIDE SEQUENCE</scope>
</reference>
<evidence type="ECO:0000256" key="1">
    <source>
        <dbReference type="ARBA" id="ARBA00003330"/>
    </source>
</evidence>
<dbReference type="InterPro" id="IPR013740">
    <property type="entry name" value="Redoxin"/>
</dbReference>
<name>A0A813ZE41_9BILA</name>
<keyword evidence="20" id="KW-1185">Reference proteome</keyword>
<dbReference type="PROSITE" id="PS51352">
    <property type="entry name" value="THIOREDOXIN_2"/>
    <property type="match status" value="1"/>
</dbReference>
<evidence type="ECO:0000256" key="3">
    <source>
        <dbReference type="ARBA" id="ARBA00007299"/>
    </source>
</evidence>
<dbReference type="CDD" id="cd03013">
    <property type="entry name" value="PRX5_like"/>
    <property type="match status" value="1"/>
</dbReference>
<keyword evidence="11" id="KW-0560">Oxidoreductase</keyword>
<evidence type="ECO:0000256" key="9">
    <source>
        <dbReference type="ARBA" id="ARBA00022705"/>
    </source>
</evidence>
<comment type="subcellular location">
    <subcellularLocation>
        <location evidence="2">Nucleus</location>
    </subcellularLocation>
</comment>
<evidence type="ECO:0000256" key="10">
    <source>
        <dbReference type="ARBA" id="ARBA00022862"/>
    </source>
</evidence>
<keyword evidence="12" id="KW-0539">Nucleus</keyword>
<evidence type="ECO:0000313" key="20">
    <source>
        <dbReference type="Proteomes" id="UP000663832"/>
    </source>
</evidence>
<comment type="similarity">
    <text evidence="4">Belongs to the peroxiredoxin family. Prx5 subfamily.</text>
</comment>
<evidence type="ECO:0000256" key="15">
    <source>
        <dbReference type="ARBA" id="ARBA00033191"/>
    </source>
</evidence>
<dbReference type="InterPro" id="IPR016722">
    <property type="entry name" value="DNA_pol_alpha_bsu"/>
</dbReference>
<keyword evidence="13" id="KW-0676">Redox-active center</keyword>
<evidence type="ECO:0000256" key="12">
    <source>
        <dbReference type="ARBA" id="ARBA00023242"/>
    </source>
</evidence>
<dbReference type="FunFam" id="3.40.30.10:FF:000020">
    <property type="entry name" value="Peroxiredoxin"/>
    <property type="match status" value="1"/>
</dbReference>